<dbReference type="PANTHER" id="PTHR38787:SF3">
    <property type="entry name" value="REGULATORY P DOMAIN-CONTAINING PROTEIN"/>
    <property type="match status" value="1"/>
</dbReference>
<feature type="domain" description="HYR" evidence="4">
    <location>
        <begin position="468"/>
        <end position="554"/>
    </location>
</feature>
<dbReference type="EMBL" id="JAHWDP010000001">
    <property type="protein sequence ID" value="MBW2937088.1"/>
    <property type="molecule type" value="Genomic_DNA"/>
</dbReference>
<feature type="chain" id="PRO_5040919880" evidence="3">
    <location>
        <begin position="19"/>
        <end position="638"/>
    </location>
</feature>
<protein>
    <submittedName>
        <fullName evidence="5">Choice-of-anchor B family protein</fullName>
    </submittedName>
</protein>
<accession>A0A9X1FMS1</accession>
<dbReference type="Pfam" id="PF02494">
    <property type="entry name" value="HYR"/>
    <property type="match status" value="1"/>
</dbReference>
<proteinExistence type="predicted"/>
<keyword evidence="2" id="KW-0677">Repeat</keyword>
<dbReference type="RefSeq" id="WP_219051182.1">
    <property type="nucleotide sequence ID" value="NZ_JAHWDP010000001.1"/>
</dbReference>
<evidence type="ECO:0000259" key="4">
    <source>
        <dbReference type="PROSITE" id="PS50825"/>
    </source>
</evidence>
<evidence type="ECO:0000256" key="1">
    <source>
        <dbReference type="ARBA" id="ARBA00022729"/>
    </source>
</evidence>
<dbReference type="GO" id="GO:0005576">
    <property type="term" value="C:extracellular region"/>
    <property type="evidence" value="ECO:0007669"/>
    <property type="project" value="TreeGrafter"/>
</dbReference>
<dbReference type="InterPro" id="IPR027589">
    <property type="entry name" value="Choice_anch_B"/>
</dbReference>
<dbReference type="InterPro" id="IPR003410">
    <property type="entry name" value="HYR_dom"/>
</dbReference>
<name>A0A9X1FMS1_9FLAO</name>
<comment type="caution">
    <text evidence="5">The sequence shown here is derived from an EMBL/GenBank/DDBJ whole genome shotgun (WGS) entry which is preliminary data.</text>
</comment>
<dbReference type="PROSITE" id="PS50825">
    <property type="entry name" value="HYR"/>
    <property type="match status" value="1"/>
</dbReference>
<feature type="signal peptide" evidence="3">
    <location>
        <begin position="1"/>
        <end position="18"/>
    </location>
</feature>
<dbReference type="Pfam" id="PF08309">
    <property type="entry name" value="LVIVD"/>
    <property type="match status" value="2"/>
</dbReference>
<sequence>MKNFIFLTTLFITSGLLAQTPCVAGMAGAYPCDGYDLVSHIPLGVFATSGANDNWGWTDPLNGDEYVLMGLEDGTAFIDISDPINPVYLGKLATHTTSTTWRDVKVYNNYAFIVSEAGGHGMQVFDLTRLRSVVSPPVTFTEDAHYDSVGAAHNLVMNEDTGYAYMVGGDSFGATFIDVSNPLSPQTAGAYTTSYIHDAQVVIYNGPDTDYTGHEIMISSNGWEQTVKIIDVTNKANPIEISTIFYTNPSYSHQVWFTENQQRILIGDEIDEQDFGFDTRTIVYDLTDLDNPVHDFDFFGTTAATDHNGYVLGDSYYLANYSAGLRVLDISGIASNTISESGYFDTYPSGNNSGYDGVWNVYPYFGSGNIAINDRSGGFFLVKASGVDTTDPTAVCQDFTAALDENGEVVVAGSDVDGGSSDDSGFVSFTVTPNTFDCSDIGTPVTVTLTVSDPSGNTDTCTAIVTIVDNLGPVFDCYNDETVLFDAGQNFFTLPDYVANGNVTTTDNCSTGLTISQSPAAGIELPEGTHTISFESTDDEGNTSNCSFELTVVPELGIEDTPFSKGIILYPNPSSDKINIVSKNQNITSISVVDITGKVLINLKNIDSLQTTIDISSFSKGIYFINLNEKASKKIIKQ</sequence>
<dbReference type="NCBIfam" id="TIGR04183">
    <property type="entry name" value="Por_Secre_tail"/>
    <property type="match status" value="1"/>
</dbReference>
<dbReference type="InterPro" id="IPR013211">
    <property type="entry name" value="LVIVD"/>
</dbReference>
<reference evidence="5" key="1">
    <citation type="submission" date="2021-07" db="EMBL/GenBank/DDBJ databases">
        <title>Aureisphaera sp. CAU 1614 isolated from sea sediment.</title>
        <authorList>
            <person name="Kim W."/>
        </authorList>
    </citation>
    <scope>NUCLEOTIDE SEQUENCE</scope>
    <source>
        <strain evidence="5">CAU 1614</strain>
    </source>
</reference>
<dbReference type="AlphaFoldDB" id="A0A9X1FMS1"/>
<dbReference type="NCBIfam" id="TIGR04312">
    <property type="entry name" value="choice_anch_B"/>
    <property type="match status" value="1"/>
</dbReference>
<keyword evidence="1 3" id="KW-0732">Signal</keyword>
<dbReference type="InterPro" id="IPR026444">
    <property type="entry name" value="Secre_tail"/>
</dbReference>
<keyword evidence="6" id="KW-1185">Reference proteome</keyword>
<evidence type="ECO:0000313" key="5">
    <source>
        <dbReference type="EMBL" id="MBW2937088.1"/>
    </source>
</evidence>
<dbReference type="PANTHER" id="PTHR38787">
    <property type="entry name" value="REGULATORY P DOMAIN-CONTAINING PROTEIN"/>
    <property type="match status" value="1"/>
</dbReference>
<dbReference type="Pfam" id="PF18962">
    <property type="entry name" value="Por_Secre_tail"/>
    <property type="match status" value="1"/>
</dbReference>
<evidence type="ECO:0000313" key="6">
    <source>
        <dbReference type="Proteomes" id="UP001138686"/>
    </source>
</evidence>
<organism evidence="5 6">
    <name type="scientific">Halomarinibacterium sedimenti</name>
    <dbReference type="NCBI Taxonomy" id="2857106"/>
    <lineage>
        <taxon>Bacteria</taxon>
        <taxon>Pseudomonadati</taxon>
        <taxon>Bacteroidota</taxon>
        <taxon>Flavobacteriia</taxon>
        <taxon>Flavobacteriales</taxon>
        <taxon>Flavobacteriaceae</taxon>
        <taxon>Halomarinibacterium</taxon>
    </lineage>
</organism>
<evidence type="ECO:0000256" key="3">
    <source>
        <dbReference type="SAM" id="SignalP"/>
    </source>
</evidence>
<dbReference type="Proteomes" id="UP001138686">
    <property type="component" value="Unassembled WGS sequence"/>
</dbReference>
<gene>
    <name evidence="5" type="ORF">KXJ69_03160</name>
</gene>
<evidence type="ECO:0000256" key="2">
    <source>
        <dbReference type="ARBA" id="ARBA00022737"/>
    </source>
</evidence>